<protein>
    <submittedName>
        <fullName evidence="1">Uncharacterized protein</fullName>
    </submittedName>
</protein>
<dbReference type="AlphaFoldDB" id="A0A4S1W9N2"/>
<keyword evidence="2" id="KW-1185">Reference proteome</keyword>
<name>A0A4S1W9N2_9SPHN</name>
<evidence type="ECO:0000313" key="1">
    <source>
        <dbReference type="EMBL" id="TGX39143.1"/>
    </source>
</evidence>
<dbReference type="RefSeq" id="WP_135986760.1">
    <property type="nucleotide sequence ID" value="NZ_JAASQM010000001.1"/>
</dbReference>
<reference evidence="1 2" key="1">
    <citation type="submission" date="2019-04" db="EMBL/GenBank/DDBJ databases">
        <title>Sphingomonas psychrotolerans sp. nov., isolated from soil in the Tianshan Mountains, Xinjiang, China.</title>
        <authorList>
            <person name="Luo Y."/>
            <person name="Sheng H."/>
        </authorList>
    </citation>
    <scope>NUCLEOTIDE SEQUENCE [LARGE SCALE GENOMIC DNA]</scope>
    <source>
        <strain evidence="1 2">KIS18-15</strain>
    </source>
</reference>
<accession>A0A4S1W9N2</accession>
<proteinExistence type="predicted"/>
<gene>
    <name evidence="1" type="ORF">E5A74_16610</name>
</gene>
<comment type="caution">
    <text evidence="1">The sequence shown here is derived from an EMBL/GenBank/DDBJ whole genome shotgun (WGS) entry which is preliminary data.</text>
</comment>
<organism evidence="1 2">
    <name type="scientific">Sphingomonas naasensis</name>
    <dbReference type="NCBI Taxonomy" id="1344951"/>
    <lineage>
        <taxon>Bacteria</taxon>
        <taxon>Pseudomonadati</taxon>
        <taxon>Pseudomonadota</taxon>
        <taxon>Alphaproteobacteria</taxon>
        <taxon>Sphingomonadales</taxon>
        <taxon>Sphingomonadaceae</taxon>
        <taxon>Sphingomonas</taxon>
    </lineage>
</organism>
<dbReference type="Proteomes" id="UP000309848">
    <property type="component" value="Unassembled WGS sequence"/>
</dbReference>
<evidence type="ECO:0000313" key="2">
    <source>
        <dbReference type="Proteomes" id="UP000309848"/>
    </source>
</evidence>
<sequence length="91" mass="9710">MTVYAGALVAQSPLAVAAKRYGAACRAMVGRPGPVTSDENPMELDLGDGNTFADNMGCGVVVVDQVDRDTQTLQRVVLTREDLEKLLTWIG</sequence>
<dbReference type="EMBL" id="SRXU01000008">
    <property type="protein sequence ID" value="TGX39143.1"/>
    <property type="molecule type" value="Genomic_DNA"/>
</dbReference>